<feature type="binding site" evidence="12">
    <location>
        <position position="471"/>
    </location>
    <ligand>
        <name>Zn(2+)</name>
        <dbReference type="ChEBI" id="CHEBI:29105"/>
        <label>2</label>
    </ligand>
</feature>
<keyword evidence="5 12" id="KW-0378">Hydrolase</keyword>
<comment type="subunit">
    <text evidence="12">Component of the replication restart primosome.</text>
</comment>
<comment type="caution">
    <text evidence="14">The sequence shown here is derived from an EMBL/GenBank/DDBJ whole genome shotgun (WGS) entry which is preliminary data.</text>
</comment>
<dbReference type="InterPro" id="IPR005259">
    <property type="entry name" value="PriA"/>
</dbReference>
<evidence type="ECO:0000259" key="13">
    <source>
        <dbReference type="PROSITE" id="PS51192"/>
    </source>
</evidence>
<evidence type="ECO:0000256" key="6">
    <source>
        <dbReference type="ARBA" id="ARBA00022806"/>
    </source>
</evidence>
<dbReference type="InterPro" id="IPR041236">
    <property type="entry name" value="PriA_C"/>
</dbReference>
<dbReference type="GO" id="GO:0008270">
    <property type="term" value="F:zinc ion binding"/>
    <property type="evidence" value="ECO:0007669"/>
    <property type="project" value="UniProtKB-UniRule"/>
</dbReference>
<dbReference type="GO" id="GO:0005524">
    <property type="term" value="F:ATP binding"/>
    <property type="evidence" value="ECO:0007669"/>
    <property type="project" value="UniProtKB-UniRule"/>
</dbReference>
<dbReference type="Pfam" id="PF00271">
    <property type="entry name" value="Helicase_C"/>
    <property type="match status" value="1"/>
</dbReference>
<dbReference type="PANTHER" id="PTHR30580:SF0">
    <property type="entry name" value="PRIMOSOMAL PROTEIN N"/>
    <property type="match status" value="1"/>
</dbReference>
<feature type="binding site" evidence="12">
    <location>
        <position position="474"/>
    </location>
    <ligand>
        <name>Zn(2+)</name>
        <dbReference type="ChEBI" id="CHEBI:29105"/>
        <label>2</label>
    </ligand>
</feature>
<dbReference type="Pfam" id="PF18074">
    <property type="entry name" value="PriA_C"/>
    <property type="match status" value="1"/>
</dbReference>
<feature type="domain" description="Helicase ATP-binding" evidence="13">
    <location>
        <begin position="222"/>
        <end position="388"/>
    </location>
</feature>
<sequence length="751" mass="82925">MINGIEKNKKSKYLVIMFNSGDIVKVLIPNVVNTGYDYRLTAPADLGTFVRVNVMNRPYIGIVYGIGDSGLGADKIRDVVSVFPWRLSVPDLQWIQKMSEWTLMTPGAVLRLIINVPDAFLPPRTEQLYEYNFDAKTRMTDARQAIADAFASNDNEAMSASDIQNITHVGASVIRTMVSRGILIPRDVRVRDDNSFRYIYHDMGNVQLNREQSVAAAEICSAIAHGGYSAFLLDGITGSGKTQVYFDAAWHAYSAGKSVLLMMPEIALTAQFISRYAARFGAPPVVWHSNLTASRRRAIWRGVLDGTIRMVVGTRSALFLPWQNLGLIVVDEEHDTSYKQEDMGNYHARDMAVLRAKIAGFPIVLASATPSAETLQNVADGKYQLLKLTSRFGGASMPTIATIDMRAGRPEPYSLPSDDKDAPPRVGYLSPALCDEIHQTLTAGRQVMLFINRRGFAPIVQCKKCGWVAQCPDCSVGMTYHKHMGKLLCHMCGRVAPMPDKCPECGDTVSCRGAGLEKIQEEVSVKFPSARTALVSSDTIMSRQALERIVKKMESGEIDIVIGTQILAKGHHFPNLTLVGVVDADMGLFGTDFRAAEHTFQQLFQVAGRAGRGEFPGRVLLQTYQPTHPVLMAICDGSRDTFMASDMNARRVAQMPPYGQLIAVIVESQKESVLKKFCADLSALAPTAPGVKIMGPIAAQVYQARNWYRMRFLVAGGARTMLQPLVRRWMERARIPSGVRVKIDVSPQNFM</sequence>
<dbReference type="CDD" id="cd18804">
    <property type="entry name" value="SF2_C_priA"/>
    <property type="match status" value="1"/>
</dbReference>
<evidence type="ECO:0000256" key="3">
    <source>
        <dbReference type="ARBA" id="ARBA00022723"/>
    </source>
</evidence>
<feature type="binding site" evidence="12">
    <location>
        <position position="492"/>
    </location>
    <ligand>
        <name>Zn(2+)</name>
        <dbReference type="ChEBI" id="CHEBI:29105"/>
        <label>2</label>
    </ligand>
</feature>
<evidence type="ECO:0000256" key="1">
    <source>
        <dbReference type="ARBA" id="ARBA00022515"/>
    </source>
</evidence>
<dbReference type="InterPro" id="IPR001650">
    <property type="entry name" value="Helicase_C-like"/>
</dbReference>
<dbReference type="NCBIfam" id="TIGR00595">
    <property type="entry name" value="priA"/>
    <property type="match status" value="1"/>
</dbReference>
<dbReference type="PANTHER" id="PTHR30580">
    <property type="entry name" value="PRIMOSOMAL PROTEIN N"/>
    <property type="match status" value="1"/>
</dbReference>
<keyword evidence="9 12" id="KW-0238">DNA-binding</keyword>
<dbReference type="InterPro" id="IPR027417">
    <property type="entry name" value="P-loop_NTPase"/>
</dbReference>
<evidence type="ECO:0000256" key="12">
    <source>
        <dbReference type="HAMAP-Rule" id="MF_00983"/>
    </source>
</evidence>
<gene>
    <name evidence="12 14" type="primary">priA</name>
    <name evidence="14" type="ORF">IAC69_03220</name>
</gene>
<keyword evidence="8 12" id="KW-0067">ATP-binding</keyword>
<dbReference type="GO" id="GO:0006302">
    <property type="term" value="P:double-strand break repair"/>
    <property type="evidence" value="ECO:0007669"/>
    <property type="project" value="InterPro"/>
</dbReference>
<evidence type="ECO:0000256" key="5">
    <source>
        <dbReference type="ARBA" id="ARBA00022801"/>
    </source>
</evidence>
<dbReference type="InterPro" id="IPR042115">
    <property type="entry name" value="PriA_3primeBD_sf"/>
</dbReference>
<keyword evidence="2 12" id="KW-0235">DNA replication</keyword>
<comment type="similarity">
    <text evidence="12">Belongs to the helicase family. PriA subfamily.</text>
</comment>
<dbReference type="SMART" id="SM00490">
    <property type="entry name" value="HELICc"/>
    <property type="match status" value="1"/>
</dbReference>
<reference evidence="14" key="2">
    <citation type="journal article" date="2021" name="PeerJ">
        <title>Extensive microbial diversity within the chicken gut microbiome revealed by metagenomics and culture.</title>
        <authorList>
            <person name="Gilroy R."/>
            <person name="Ravi A."/>
            <person name="Getino M."/>
            <person name="Pursley I."/>
            <person name="Horton D.L."/>
            <person name="Alikhan N.F."/>
            <person name="Baker D."/>
            <person name="Gharbi K."/>
            <person name="Hall N."/>
            <person name="Watson M."/>
            <person name="Adriaenssens E.M."/>
            <person name="Foster-Nyarko E."/>
            <person name="Jarju S."/>
            <person name="Secka A."/>
            <person name="Antonio M."/>
            <person name="Oren A."/>
            <person name="Chaudhuri R.R."/>
            <person name="La Ragione R."/>
            <person name="Hildebrand F."/>
            <person name="Pallen M.J."/>
        </authorList>
    </citation>
    <scope>NUCLEOTIDE SEQUENCE</scope>
    <source>
        <strain evidence="14">8207</strain>
    </source>
</reference>
<keyword evidence="3 12" id="KW-0479">Metal-binding</keyword>
<dbReference type="SUPFAM" id="SSF52540">
    <property type="entry name" value="P-loop containing nucleoside triphosphate hydrolases"/>
    <property type="match status" value="1"/>
</dbReference>
<dbReference type="AlphaFoldDB" id="A0A9D9DD07"/>
<comment type="function">
    <text evidence="12">Initiates the restart of stalled replication forks, which reloads the replicative helicase on sites other than the origin of replication. Recognizes and binds to abandoned replication forks and remodels them to uncover a helicase loading site. Promotes assembly of the primosome at these replication forks.</text>
</comment>
<dbReference type="EC" id="5.6.2.4" evidence="12"/>
<dbReference type="Gene3D" id="3.40.1440.60">
    <property type="entry name" value="PriA, 3(prime) DNA-binding domain"/>
    <property type="match status" value="1"/>
</dbReference>
<dbReference type="InterPro" id="IPR011545">
    <property type="entry name" value="DEAD/DEAH_box_helicase_dom"/>
</dbReference>
<dbReference type="GO" id="GO:0003677">
    <property type="term" value="F:DNA binding"/>
    <property type="evidence" value="ECO:0007669"/>
    <property type="project" value="UniProtKB-UniRule"/>
</dbReference>
<dbReference type="GO" id="GO:0006270">
    <property type="term" value="P:DNA replication initiation"/>
    <property type="evidence" value="ECO:0007669"/>
    <property type="project" value="TreeGrafter"/>
</dbReference>
<dbReference type="CDD" id="cd17929">
    <property type="entry name" value="DEXHc_priA"/>
    <property type="match status" value="1"/>
</dbReference>
<protein>
    <recommendedName>
        <fullName evidence="12">Replication restart protein PriA</fullName>
    </recommendedName>
    <alternativeName>
        <fullName evidence="12">ATP-dependent DNA helicase PriA</fullName>
        <ecNumber evidence="12">5.6.2.4</ecNumber>
    </alternativeName>
    <alternativeName>
        <fullName evidence="12">DNA 3'-5' helicase PriA</fullName>
    </alternativeName>
</protein>
<dbReference type="Pfam" id="PF18319">
    <property type="entry name" value="Zn_ribbon_PriA"/>
    <property type="match status" value="1"/>
</dbReference>
<keyword evidence="10 12" id="KW-0413">Isomerase</keyword>
<reference evidence="14" key="1">
    <citation type="submission" date="2020-10" db="EMBL/GenBank/DDBJ databases">
        <authorList>
            <person name="Gilroy R."/>
        </authorList>
    </citation>
    <scope>NUCLEOTIDE SEQUENCE</scope>
    <source>
        <strain evidence="14">8207</strain>
    </source>
</reference>
<dbReference type="GO" id="GO:0016787">
    <property type="term" value="F:hydrolase activity"/>
    <property type="evidence" value="ECO:0007669"/>
    <property type="project" value="UniProtKB-KW"/>
</dbReference>
<comment type="catalytic activity">
    <reaction evidence="12">
        <text>Couples ATP hydrolysis with the unwinding of duplex DNA by translocating in the 3'-5' direction.</text>
        <dbReference type="EC" id="5.6.2.4"/>
    </reaction>
</comment>
<dbReference type="Proteomes" id="UP000823630">
    <property type="component" value="Unassembled WGS sequence"/>
</dbReference>
<evidence type="ECO:0000256" key="2">
    <source>
        <dbReference type="ARBA" id="ARBA00022705"/>
    </source>
</evidence>
<keyword evidence="1 12" id="KW-0639">Primosome</keyword>
<feature type="binding site" evidence="12">
    <location>
        <position position="465"/>
    </location>
    <ligand>
        <name>Zn(2+)</name>
        <dbReference type="ChEBI" id="CHEBI:29105"/>
        <label>1</label>
    </ligand>
</feature>
<keyword evidence="6 12" id="KW-0347">Helicase</keyword>
<dbReference type="SMART" id="SM00487">
    <property type="entry name" value="DEXDc"/>
    <property type="match status" value="1"/>
</dbReference>
<evidence type="ECO:0000256" key="4">
    <source>
        <dbReference type="ARBA" id="ARBA00022741"/>
    </source>
</evidence>
<evidence type="ECO:0000256" key="8">
    <source>
        <dbReference type="ARBA" id="ARBA00022840"/>
    </source>
</evidence>
<evidence type="ECO:0000313" key="14">
    <source>
        <dbReference type="EMBL" id="MBO8425462.1"/>
    </source>
</evidence>
<dbReference type="FunFam" id="3.40.50.300:FF:000489">
    <property type="entry name" value="Primosome assembly protein PriA"/>
    <property type="match status" value="1"/>
</dbReference>
<evidence type="ECO:0000256" key="11">
    <source>
        <dbReference type="ARBA" id="ARBA00048988"/>
    </source>
</evidence>
<dbReference type="Gene3D" id="3.40.50.300">
    <property type="entry name" value="P-loop containing nucleotide triphosphate hydrolases"/>
    <property type="match status" value="2"/>
</dbReference>
<evidence type="ECO:0000256" key="9">
    <source>
        <dbReference type="ARBA" id="ARBA00023125"/>
    </source>
</evidence>
<dbReference type="InterPro" id="IPR014001">
    <property type="entry name" value="Helicase_ATP-bd"/>
</dbReference>
<dbReference type="GO" id="GO:0006310">
    <property type="term" value="P:DNA recombination"/>
    <property type="evidence" value="ECO:0007669"/>
    <property type="project" value="InterPro"/>
</dbReference>
<feature type="binding site" evidence="12">
    <location>
        <position position="489"/>
    </location>
    <ligand>
        <name>Zn(2+)</name>
        <dbReference type="ChEBI" id="CHEBI:29105"/>
        <label>2</label>
    </ligand>
</feature>
<proteinExistence type="inferred from homology"/>
<evidence type="ECO:0000256" key="10">
    <source>
        <dbReference type="ARBA" id="ARBA00023235"/>
    </source>
</evidence>
<comment type="cofactor">
    <cofactor evidence="12">
        <name>Zn(2+)</name>
        <dbReference type="ChEBI" id="CHEBI:29105"/>
    </cofactor>
    <text evidence="12">Binds 2 zinc ions per subunit.</text>
</comment>
<dbReference type="GO" id="GO:1990077">
    <property type="term" value="C:primosome complex"/>
    <property type="evidence" value="ECO:0007669"/>
    <property type="project" value="UniProtKB-UniRule"/>
</dbReference>
<dbReference type="HAMAP" id="MF_00983">
    <property type="entry name" value="PriA"/>
    <property type="match status" value="1"/>
</dbReference>
<accession>A0A9D9DD07</accession>
<dbReference type="EMBL" id="JADINC010000049">
    <property type="protein sequence ID" value="MBO8425462.1"/>
    <property type="molecule type" value="Genomic_DNA"/>
</dbReference>
<keyword evidence="4 12" id="KW-0547">Nucleotide-binding</keyword>
<name>A0A9D9DD07_9PROT</name>
<dbReference type="InterPro" id="IPR041222">
    <property type="entry name" value="PriA_3primeBD"/>
</dbReference>
<dbReference type="GO" id="GO:0006269">
    <property type="term" value="P:DNA replication, synthesis of primer"/>
    <property type="evidence" value="ECO:0007669"/>
    <property type="project" value="UniProtKB-KW"/>
</dbReference>
<dbReference type="PROSITE" id="PS51192">
    <property type="entry name" value="HELICASE_ATP_BIND_1"/>
    <property type="match status" value="1"/>
</dbReference>
<feature type="binding site" evidence="12">
    <location>
        <position position="505"/>
    </location>
    <ligand>
        <name>Zn(2+)</name>
        <dbReference type="ChEBI" id="CHEBI:29105"/>
        <label>1</label>
    </ligand>
</feature>
<dbReference type="Pfam" id="PF17764">
    <property type="entry name" value="PriA_3primeBD"/>
    <property type="match status" value="1"/>
</dbReference>
<feature type="binding site" evidence="12">
    <location>
        <position position="502"/>
    </location>
    <ligand>
        <name>Zn(2+)</name>
        <dbReference type="ChEBI" id="CHEBI:29105"/>
        <label>1</label>
    </ligand>
</feature>
<evidence type="ECO:0000313" key="15">
    <source>
        <dbReference type="Proteomes" id="UP000823630"/>
    </source>
</evidence>
<keyword evidence="7 12" id="KW-0862">Zinc</keyword>
<dbReference type="Pfam" id="PF00270">
    <property type="entry name" value="DEAD"/>
    <property type="match status" value="1"/>
</dbReference>
<feature type="binding site" evidence="12">
    <location>
        <position position="462"/>
    </location>
    <ligand>
        <name>Zn(2+)</name>
        <dbReference type="ChEBI" id="CHEBI:29105"/>
        <label>1</label>
    </ligand>
</feature>
<evidence type="ECO:0000256" key="7">
    <source>
        <dbReference type="ARBA" id="ARBA00022833"/>
    </source>
</evidence>
<dbReference type="GO" id="GO:0043138">
    <property type="term" value="F:3'-5' DNA helicase activity"/>
    <property type="evidence" value="ECO:0007669"/>
    <property type="project" value="UniProtKB-EC"/>
</dbReference>
<dbReference type="InterPro" id="IPR040498">
    <property type="entry name" value="PriA_CRR"/>
</dbReference>
<comment type="catalytic activity">
    <reaction evidence="11 12">
        <text>ATP + H2O = ADP + phosphate + H(+)</text>
        <dbReference type="Rhea" id="RHEA:13065"/>
        <dbReference type="ChEBI" id="CHEBI:15377"/>
        <dbReference type="ChEBI" id="CHEBI:15378"/>
        <dbReference type="ChEBI" id="CHEBI:30616"/>
        <dbReference type="ChEBI" id="CHEBI:43474"/>
        <dbReference type="ChEBI" id="CHEBI:456216"/>
        <dbReference type="EC" id="5.6.2.4"/>
    </reaction>
</comment>
<organism evidence="14 15">
    <name type="scientific">Candidatus Enterousia avistercoris</name>
    <dbReference type="NCBI Taxonomy" id="2840788"/>
    <lineage>
        <taxon>Bacteria</taxon>
        <taxon>Pseudomonadati</taxon>
        <taxon>Pseudomonadota</taxon>
        <taxon>Alphaproteobacteria</taxon>
        <taxon>Candidatus Enterousia</taxon>
    </lineage>
</organism>